<evidence type="ECO:0000256" key="1">
    <source>
        <dbReference type="ARBA" id="ARBA00023125"/>
    </source>
</evidence>
<dbReference type="InterPro" id="IPR001647">
    <property type="entry name" value="HTH_TetR"/>
</dbReference>
<dbReference type="GO" id="GO:0003677">
    <property type="term" value="F:DNA binding"/>
    <property type="evidence" value="ECO:0007669"/>
    <property type="project" value="UniProtKB-UniRule"/>
</dbReference>
<dbReference type="Gene3D" id="1.10.357.10">
    <property type="entry name" value="Tetracycline Repressor, domain 2"/>
    <property type="match status" value="1"/>
</dbReference>
<dbReference type="InterPro" id="IPR009057">
    <property type="entry name" value="Homeodomain-like_sf"/>
</dbReference>
<feature type="DNA-binding region" description="H-T-H motif" evidence="2">
    <location>
        <begin position="27"/>
        <end position="46"/>
    </location>
</feature>
<protein>
    <submittedName>
        <fullName evidence="4">TetR/AcrR family transcriptional regulator</fullName>
    </submittedName>
</protein>
<dbReference type="EMBL" id="JADKPO010000020">
    <property type="protein sequence ID" value="MBF4769081.1"/>
    <property type="molecule type" value="Genomic_DNA"/>
</dbReference>
<evidence type="ECO:0000256" key="2">
    <source>
        <dbReference type="PROSITE-ProRule" id="PRU00335"/>
    </source>
</evidence>
<comment type="caution">
    <text evidence="4">The sequence shown here is derived from an EMBL/GenBank/DDBJ whole genome shotgun (WGS) entry which is preliminary data.</text>
</comment>
<sequence>MPEESRRDVLLSACTDHVLAEGLIGLSLRPLAKAVGTSDRMLIYHFGNRDGLVAAVIDEATTRSVAHLAGMKAPRSVRAGVLTLWQAYLEPPLHACNLIYVQAAASGYLGKEPFRSSVRDSNARWEAAMRDWFLRCGASRTRVNRITQLVESGLLGFHVDLATDTPAELLRGVRDLADAAQVLAG</sequence>
<gene>
    <name evidence="4" type="ORF">ISU10_15040</name>
</gene>
<reference evidence="4" key="1">
    <citation type="submission" date="2020-11" db="EMBL/GenBank/DDBJ databases">
        <title>Nocardioides cynanchi sp. nov., isolated from soil of rhizosphere of Cynanchum wilfordii.</title>
        <authorList>
            <person name="Lee J.-S."/>
            <person name="Suh M.K."/>
            <person name="Kim J.-S."/>
        </authorList>
    </citation>
    <scope>NUCLEOTIDE SEQUENCE</scope>
    <source>
        <strain evidence="4">KCTC 19276</strain>
    </source>
</reference>
<evidence type="ECO:0000313" key="5">
    <source>
        <dbReference type="Proteomes" id="UP000660668"/>
    </source>
</evidence>
<evidence type="ECO:0000313" key="4">
    <source>
        <dbReference type="EMBL" id="MBF4769081.1"/>
    </source>
</evidence>
<keyword evidence="1 2" id="KW-0238">DNA-binding</keyword>
<dbReference type="RefSeq" id="WP_194697226.1">
    <property type="nucleotide sequence ID" value="NZ_JADKPO010000020.1"/>
</dbReference>
<dbReference type="PROSITE" id="PS50977">
    <property type="entry name" value="HTH_TETR_2"/>
    <property type="match status" value="1"/>
</dbReference>
<dbReference type="SUPFAM" id="SSF46689">
    <property type="entry name" value="Homeodomain-like"/>
    <property type="match status" value="1"/>
</dbReference>
<dbReference type="Proteomes" id="UP000660668">
    <property type="component" value="Unassembled WGS sequence"/>
</dbReference>
<organism evidence="4 5">
    <name type="scientific">Nocardioides agariphilus</name>
    <dbReference type="NCBI Taxonomy" id="433664"/>
    <lineage>
        <taxon>Bacteria</taxon>
        <taxon>Bacillati</taxon>
        <taxon>Actinomycetota</taxon>
        <taxon>Actinomycetes</taxon>
        <taxon>Propionibacteriales</taxon>
        <taxon>Nocardioidaceae</taxon>
        <taxon>Nocardioides</taxon>
    </lineage>
</organism>
<name>A0A930VNW0_9ACTN</name>
<evidence type="ECO:0000259" key="3">
    <source>
        <dbReference type="PROSITE" id="PS50977"/>
    </source>
</evidence>
<proteinExistence type="predicted"/>
<accession>A0A930VNW0</accession>
<feature type="domain" description="HTH tetR-type" evidence="3">
    <location>
        <begin position="4"/>
        <end position="64"/>
    </location>
</feature>
<keyword evidence="5" id="KW-1185">Reference proteome</keyword>
<dbReference type="AlphaFoldDB" id="A0A930VNW0"/>